<name>A0A9D1RUE8_9FIRM</name>
<dbReference type="PROSITE" id="PS51257">
    <property type="entry name" value="PROKAR_LIPOPROTEIN"/>
    <property type="match status" value="1"/>
</dbReference>
<evidence type="ECO:0000313" key="2">
    <source>
        <dbReference type="Proteomes" id="UP000824192"/>
    </source>
</evidence>
<organism evidence="1 2">
    <name type="scientific">Candidatus Flavonifractor merdipullorum</name>
    <dbReference type="NCBI Taxonomy" id="2838590"/>
    <lineage>
        <taxon>Bacteria</taxon>
        <taxon>Bacillati</taxon>
        <taxon>Bacillota</taxon>
        <taxon>Clostridia</taxon>
        <taxon>Eubacteriales</taxon>
        <taxon>Oscillospiraceae</taxon>
        <taxon>Flavonifractor</taxon>
    </lineage>
</organism>
<reference evidence="1" key="2">
    <citation type="submission" date="2021-04" db="EMBL/GenBank/DDBJ databases">
        <authorList>
            <person name="Gilroy R."/>
        </authorList>
    </citation>
    <scope>NUCLEOTIDE SEQUENCE</scope>
    <source>
        <strain evidence="1">ChiGjej6B6-1540</strain>
    </source>
</reference>
<evidence type="ECO:0000313" key="1">
    <source>
        <dbReference type="EMBL" id="HIW93909.1"/>
    </source>
</evidence>
<proteinExistence type="predicted"/>
<reference evidence="1" key="1">
    <citation type="journal article" date="2021" name="PeerJ">
        <title>Extensive microbial diversity within the chicken gut microbiome revealed by metagenomics and culture.</title>
        <authorList>
            <person name="Gilroy R."/>
            <person name="Ravi A."/>
            <person name="Getino M."/>
            <person name="Pursley I."/>
            <person name="Horton D.L."/>
            <person name="Alikhan N.F."/>
            <person name="Baker D."/>
            <person name="Gharbi K."/>
            <person name="Hall N."/>
            <person name="Watson M."/>
            <person name="Adriaenssens E.M."/>
            <person name="Foster-Nyarko E."/>
            <person name="Jarju S."/>
            <person name="Secka A."/>
            <person name="Antonio M."/>
            <person name="Oren A."/>
            <person name="Chaudhuri R.R."/>
            <person name="La Ragione R."/>
            <person name="Hildebrand F."/>
            <person name="Pallen M.J."/>
        </authorList>
    </citation>
    <scope>NUCLEOTIDE SEQUENCE</scope>
    <source>
        <strain evidence="1">ChiGjej6B6-1540</strain>
    </source>
</reference>
<protein>
    <submittedName>
        <fullName evidence="1">Uncharacterized protein</fullName>
    </submittedName>
</protein>
<dbReference type="AlphaFoldDB" id="A0A9D1RUE8"/>
<sequence length="368" mass="41054">MMGRFRRWAALLLLCLLPVLGGCSAILEREYLVTAPHEEQPVTDDDENVLRAENYQELVNSILYFVDHRMEHGVVRLVNYPRDVESDLSAACLEVANDAPIGAYAVSDIRHDSTRVVKYYEANLYITYRRTAQQMDSIRTVIGASAIRSVLGETLSTFSAESVLRVSYFADDEAYISNLVRQAYYDTPDAALGMPEYTIAFYPEQGSERIVEILFTYPESVKTLSDRRQALQRQAEGYTAPLQGQTGQKAVSSIFQLLRQQVPSLSEGSTAYDALVDGQADSEGMALAFQLLCQYLKVESTVVQGTVNGVPHFWNVVTFDDGASRHVDTTREEGLLLDDSQLSALGYTWDQNEVPTCTPAPQETQQDP</sequence>
<comment type="caution">
    <text evidence="1">The sequence shown here is derived from an EMBL/GenBank/DDBJ whole genome shotgun (WGS) entry which is preliminary data.</text>
</comment>
<accession>A0A9D1RUE8</accession>
<dbReference type="Proteomes" id="UP000824192">
    <property type="component" value="Unassembled WGS sequence"/>
</dbReference>
<gene>
    <name evidence="1" type="ORF">H9868_05130</name>
</gene>
<dbReference type="EMBL" id="DXGA01000106">
    <property type="protein sequence ID" value="HIW93909.1"/>
    <property type="molecule type" value="Genomic_DNA"/>
</dbReference>